<keyword evidence="2" id="KW-1185">Reference proteome</keyword>
<reference evidence="1 2" key="1">
    <citation type="submission" date="2024-03" db="EMBL/GenBank/DDBJ databases">
        <title>Draft genome sequence of Pseudonocardia sp. DW16-2.</title>
        <authorList>
            <person name="Duangmal K."/>
        </authorList>
    </citation>
    <scope>NUCLEOTIDE SEQUENCE [LARGE SCALE GENOMIC DNA]</scope>
    <source>
        <strain evidence="1 2">DW16-2</strain>
    </source>
</reference>
<comment type="caution">
    <text evidence="1">The sequence shown here is derived from an EMBL/GenBank/DDBJ whole genome shotgun (WGS) entry which is preliminary data.</text>
</comment>
<proteinExistence type="predicted"/>
<name>A0ABU8T2P3_9PSEU</name>
<evidence type="ECO:0000313" key="2">
    <source>
        <dbReference type="Proteomes" id="UP001364211"/>
    </source>
</evidence>
<organism evidence="1 2">
    <name type="scientific">Pseudonocardia spirodelae</name>
    <dbReference type="NCBI Taxonomy" id="3133431"/>
    <lineage>
        <taxon>Bacteria</taxon>
        <taxon>Bacillati</taxon>
        <taxon>Actinomycetota</taxon>
        <taxon>Actinomycetes</taxon>
        <taxon>Pseudonocardiales</taxon>
        <taxon>Pseudonocardiaceae</taxon>
        <taxon>Pseudonocardia</taxon>
    </lineage>
</organism>
<evidence type="ECO:0000313" key="1">
    <source>
        <dbReference type="EMBL" id="MEJ8278198.1"/>
    </source>
</evidence>
<accession>A0ABU8T2P3</accession>
<sequence>MWVDELEQLAVDTTTAMLAAGGWVPPPTAHFLCAELPRLPYVGYLRTRPFYRGEDAHRAIAGLGWMASMAQTSRLVLVWEQADLSVALERPSPLPSGLVVVDVPRDGEHEVRWHPMQVVETGTTLAGLPTAVPEWGLRQRIPGGRLPESIVDLVALWREERTWSDVRELADLYLTMVEDGYEPGWRGRPEHDHELPLWRRVVAELPGTVFEIQESA</sequence>
<dbReference type="EMBL" id="JBBJUP010000003">
    <property type="protein sequence ID" value="MEJ8278198.1"/>
    <property type="molecule type" value="Genomic_DNA"/>
</dbReference>
<protein>
    <submittedName>
        <fullName evidence="1">Uncharacterized protein</fullName>
    </submittedName>
</protein>
<gene>
    <name evidence="1" type="ORF">WJX68_04565</name>
</gene>
<dbReference type="RefSeq" id="WP_340286320.1">
    <property type="nucleotide sequence ID" value="NZ_JBBJUP010000003.1"/>
</dbReference>
<dbReference type="Proteomes" id="UP001364211">
    <property type="component" value="Unassembled WGS sequence"/>
</dbReference>